<keyword evidence="2" id="KW-1185">Reference proteome</keyword>
<reference evidence="2" key="1">
    <citation type="submission" date="2016-06" db="EMBL/GenBank/DDBJ databases">
        <authorList>
            <person name="Varghese N."/>
        </authorList>
    </citation>
    <scope>NUCLEOTIDE SEQUENCE [LARGE SCALE GENOMIC DNA]</scope>
    <source>
        <strain evidence="2">DSM 46123</strain>
    </source>
</reference>
<evidence type="ECO:0000313" key="1">
    <source>
        <dbReference type="EMBL" id="SCL30807.1"/>
    </source>
</evidence>
<name>A0A1C6SN14_9ACTN</name>
<gene>
    <name evidence="1" type="ORF">GA0074694_5803</name>
</gene>
<accession>A0A1C6SN14</accession>
<dbReference type="AlphaFoldDB" id="A0A1C6SN14"/>
<protein>
    <submittedName>
        <fullName evidence="1">Uncharacterized protein</fullName>
    </submittedName>
</protein>
<evidence type="ECO:0000313" key="2">
    <source>
        <dbReference type="Proteomes" id="UP000198906"/>
    </source>
</evidence>
<proteinExistence type="predicted"/>
<dbReference type="Proteomes" id="UP000198906">
    <property type="component" value="Unassembled WGS sequence"/>
</dbReference>
<organism evidence="1 2">
    <name type="scientific">Micromonospora inyonensis</name>
    <dbReference type="NCBI Taxonomy" id="47866"/>
    <lineage>
        <taxon>Bacteria</taxon>
        <taxon>Bacillati</taxon>
        <taxon>Actinomycetota</taxon>
        <taxon>Actinomycetes</taxon>
        <taxon>Micromonosporales</taxon>
        <taxon>Micromonosporaceae</taxon>
        <taxon>Micromonospora</taxon>
    </lineage>
</organism>
<sequence length="48" mass="5387">MMGRVAIVDGYSTTRFLLAALRERGVECVHVQSQSDMPEFLVLRLSFG</sequence>
<dbReference type="EMBL" id="FMHU01000002">
    <property type="protein sequence ID" value="SCL30807.1"/>
    <property type="molecule type" value="Genomic_DNA"/>
</dbReference>